<organism evidence="4 5">
    <name type="scientific">Hibiscus sabdariffa</name>
    <name type="common">roselle</name>
    <dbReference type="NCBI Taxonomy" id="183260"/>
    <lineage>
        <taxon>Eukaryota</taxon>
        <taxon>Viridiplantae</taxon>
        <taxon>Streptophyta</taxon>
        <taxon>Embryophyta</taxon>
        <taxon>Tracheophyta</taxon>
        <taxon>Spermatophyta</taxon>
        <taxon>Magnoliopsida</taxon>
        <taxon>eudicotyledons</taxon>
        <taxon>Gunneridae</taxon>
        <taxon>Pentapetalae</taxon>
        <taxon>rosids</taxon>
        <taxon>malvids</taxon>
        <taxon>Malvales</taxon>
        <taxon>Malvaceae</taxon>
        <taxon>Malvoideae</taxon>
        <taxon>Hibiscus</taxon>
    </lineage>
</organism>
<feature type="region of interest" description="Disordered" evidence="3">
    <location>
        <begin position="305"/>
        <end position="356"/>
    </location>
</feature>
<comment type="caution">
    <text evidence="4">The sequence shown here is derived from an EMBL/GenBank/DDBJ whole genome shotgun (WGS) entry which is preliminary data.</text>
</comment>
<proteinExistence type="inferred from homology"/>
<sequence length="621" mass="66959">MGKKRDWFCVVKKAFSPDSKKNKETSKSKKKWLGNSKNSGPAAVSLPPQEPATPKPTPTEPDILPDAQNEHKKHAYSVALATAMAAAAGVVAARAAADGVHAPSPQSESEERTSVDSVHAASAQGKSSGKDFVEAVHAASVQRKSSGKTAAGAVHFASVEGESSEMIVAAEDVHAASVQRNSLEKTAAEAVHFASLQGESSEKITAAGAVHVAPTQRKSFEKTTAGAVHVTSVQGDPSEKKAAIKIQTAFRGYSARKELGGLRRLKSYIQGQSMKQATTALRCMQTLARVQSQIRARRLRMSEENRMLQQQLQKKREKEQEEKNASMGSDWRGSKKSKEQSEAIKQNRQQAAKKRERALAYAFTHQRSWKVPSKAVNQTVMEQLSPHWGWSWFERWMAARPWEMSTSTPNNAALNTVAASSISNSDNNNNKPSATPSKLSTRPSARPSLLSPRSKIAPVSPVSSKIRQPTTSVAPVSPVSSKIRQPTTSVASVSSVSSKIRQPTPSVTRSRGDDETALDRQGRRHSSIGGFQSSRYDERLGLSGAAAPSSKTTTAPSQITKTRQSRLPNPPGLGVTPERGLAPAAKKRLSFPPKASNNMRQPGPPSPRPDNNTAVKYKVKK</sequence>
<feature type="region of interest" description="Disordered" evidence="3">
    <location>
        <begin position="421"/>
        <end position="621"/>
    </location>
</feature>
<dbReference type="Pfam" id="PF00612">
    <property type="entry name" value="IQ"/>
    <property type="match status" value="1"/>
</dbReference>
<feature type="compositionally biased region" description="Polar residues" evidence="3">
    <location>
        <begin position="558"/>
        <end position="567"/>
    </location>
</feature>
<feature type="compositionally biased region" description="Basic and acidic residues" evidence="3">
    <location>
        <begin position="314"/>
        <end position="324"/>
    </location>
</feature>
<evidence type="ECO:0000256" key="2">
    <source>
        <dbReference type="ARBA" id="ARBA00024341"/>
    </source>
</evidence>
<accession>A0ABR2SG32</accession>
<feature type="compositionally biased region" description="Basic and acidic residues" evidence="3">
    <location>
        <begin position="332"/>
        <end position="342"/>
    </location>
</feature>
<evidence type="ECO:0000256" key="3">
    <source>
        <dbReference type="SAM" id="MobiDB-lite"/>
    </source>
</evidence>
<reference evidence="4 5" key="1">
    <citation type="journal article" date="2024" name="G3 (Bethesda)">
        <title>Genome assembly of Hibiscus sabdariffa L. provides insights into metabolisms of medicinal natural products.</title>
        <authorList>
            <person name="Kim T."/>
        </authorList>
    </citation>
    <scope>NUCLEOTIDE SEQUENCE [LARGE SCALE GENOMIC DNA]</scope>
    <source>
        <strain evidence="4">TK-2024</strain>
        <tissue evidence="4">Old leaves</tissue>
    </source>
</reference>
<dbReference type="Gene3D" id="1.20.5.190">
    <property type="match status" value="1"/>
</dbReference>
<feature type="compositionally biased region" description="Low complexity" evidence="3">
    <location>
        <begin position="489"/>
        <end position="498"/>
    </location>
</feature>
<dbReference type="PANTHER" id="PTHR32295">
    <property type="entry name" value="IQ-DOMAIN 5-RELATED"/>
    <property type="match status" value="1"/>
</dbReference>
<dbReference type="InterPro" id="IPR000048">
    <property type="entry name" value="IQ_motif_EF-hand-BS"/>
</dbReference>
<dbReference type="PANTHER" id="PTHR32295:SF216">
    <property type="entry name" value="PROTEIN IQ-DOMAIN 3"/>
    <property type="match status" value="1"/>
</dbReference>
<evidence type="ECO:0008006" key="6">
    <source>
        <dbReference type="Google" id="ProtNLM"/>
    </source>
</evidence>
<gene>
    <name evidence="4" type="ORF">V6N11_004297</name>
</gene>
<feature type="region of interest" description="Disordered" evidence="3">
    <location>
        <begin position="14"/>
        <end position="71"/>
    </location>
</feature>
<dbReference type="EMBL" id="JBBPBN010000015">
    <property type="protein sequence ID" value="KAK9024119.1"/>
    <property type="molecule type" value="Genomic_DNA"/>
</dbReference>
<keyword evidence="1" id="KW-0112">Calmodulin-binding</keyword>
<dbReference type="CDD" id="cd23767">
    <property type="entry name" value="IQCD"/>
    <property type="match status" value="1"/>
</dbReference>
<dbReference type="PROSITE" id="PS50096">
    <property type="entry name" value="IQ"/>
    <property type="match status" value="1"/>
</dbReference>
<feature type="compositionally biased region" description="Polar residues" evidence="3">
    <location>
        <begin position="499"/>
        <end position="509"/>
    </location>
</feature>
<feature type="compositionally biased region" description="Low complexity" evidence="3">
    <location>
        <begin position="421"/>
        <end position="454"/>
    </location>
</feature>
<evidence type="ECO:0000313" key="5">
    <source>
        <dbReference type="Proteomes" id="UP001396334"/>
    </source>
</evidence>
<evidence type="ECO:0000313" key="4">
    <source>
        <dbReference type="EMBL" id="KAK9024119.1"/>
    </source>
</evidence>
<name>A0ABR2SG32_9ROSI</name>
<evidence type="ECO:0000256" key="1">
    <source>
        <dbReference type="ARBA" id="ARBA00022860"/>
    </source>
</evidence>
<feature type="compositionally biased region" description="Low complexity" evidence="3">
    <location>
        <begin position="543"/>
        <end position="557"/>
    </location>
</feature>
<keyword evidence="5" id="KW-1185">Reference proteome</keyword>
<feature type="region of interest" description="Disordered" evidence="3">
    <location>
        <begin position="99"/>
        <end position="130"/>
    </location>
</feature>
<feature type="compositionally biased region" description="Basic and acidic residues" evidence="3">
    <location>
        <begin position="510"/>
        <end position="521"/>
    </location>
</feature>
<comment type="similarity">
    <text evidence="2">Belongs to the IQD family.</text>
</comment>
<feature type="compositionally biased region" description="Low complexity" evidence="3">
    <location>
        <begin position="469"/>
        <end position="481"/>
    </location>
</feature>
<feature type="compositionally biased region" description="Pro residues" evidence="3">
    <location>
        <begin position="48"/>
        <end position="59"/>
    </location>
</feature>
<dbReference type="Proteomes" id="UP001396334">
    <property type="component" value="Unassembled WGS sequence"/>
</dbReference>
<feature type="compositionally biased region" description="Basic and acidic residues" evidence="3">
    <location>
        <begin position="18"/>
        <end position="27"/>
    </location>
</feature>
<dbReference type="SMART" id="SM00015">
    <property type="entry name" value="IQ"/>
    <property type="match status" value="1"/>
</dbReference>
<protein>
    <recommendedName>
        <fullName evidence="6">DUF4005 domain-containing protein</fullName>
    </recommendedName>
</protein>